<feature type="coiled-coil region" evidence="1">
    <location>
        <begin position="19"/>
        <end position="94"/>
    </location>
</feature>
<protein>
    <submittedName>
        <fullName evidence="2">Uncharacterized protein</fullName>
    </submittedName>
</protein>
<dbReference type="PATRIC" id="fig|35806.4.peg.3671"/>
<name>A0A0D6B6H9_RHOSU</name>
<evidence type="ECO:0000313" key="2">
    <source>
        <dbReference type="EMBL" id="BAQ70707.1"/>
    </source>
</evidence>
<dbReference type="KEGG" id="rsu:NHU_03575"/>
<keyword evidence="1" id="KW-0175">Coiled coil</keyword>
<reference evidence="2 3" key="1">
    <citation type="submission" date="2015-02" db="EMBL/GenBank/DDBJ databases">
        <title>Genome sequene of Rhodovulum sulfidophilum DSM 2351.</title>
        <authorList>
            <person name="Nagao N."/>
        </authorList>
    </citation>
    <scope>NUCLEOTIDE SEQUENCE [LARGE SCALE GENOMIC DNA]</scope>
    <source>
        <strain evidence="2 3">DSM 2351</strain>
    </source>
</reference>
<dbReference type="EMBL" id="AP014800">
    <property type="protein sequence ID" value="BAQ70707.1"/>
    <property type="molecule type" value="Genomic_DNA"/>
</dbReference>
<dbReference type="Proteomes" id="UP000064912">
    <property type="component" value="Chromosome"/>
</dbReference>
<accession>A0A0D6B6H9</accession>
<evidence type="ECO:0000313" key="3">
    <source>
        <dbReference type="Proteomes" id="UP000064912"/>
    </source>
</evidence>
<proteinExistence type="predicted"/>
<gene>
    <name evidence="2" type="ORF">NHU_03575</name>
</gene>
<organism evidence="2 3">
    <name type="scientific">Rhodovulum sulfidophilum</name>
    <name type="common">Rhodobacter sulfidophilus</name>
    <dbReference type="NCBI Taxonomy" id="35806"/>
    <lineage>
        <taxon>Bacteria</taxon>
        <taxon>Pseudomonadati</taxon>
        <taxon>Pseudomonadota</taxon>
        <taxon>Alphaproteobacteria</taxon>
        <taxon>Rhodobacterales</taxon>
        <taxon>Paracoccaceae</taxon>
        <taxon>Rhodovulum</taxon>
    </lineage>
</organism>
<dbReference type="RefSeq" id="WP_060835843.1">
    <property type="nucleotide sequence ID" value="NZ_JAAEAJ010000017.1"/>
</dbReference>
<sequence length="114" mass="13148">MNTRDDRPERLVRIGAILKDAALSRLRQAAQECRRIEAAIAELDDEAQRAAIDNDIAMRAVFDRSRTLRHRERRTALNAELARARAQEALLMREAARAFGRDEAIRGLFDRKHR</sequence>
<dbReference type="AlphaFoldDB" id="A0A0D6B6H9"/>
<evidence type="ECO:0000256" key="1">
    <source>
        <dbReference type="SAM" id="Coils"/>
    </source>
</evidence>